<dbReference type="InterPro" id="IPR001387">
    <property type="entry name" value="Cro/C1-type_HTH"/>
</dbReference>
<evidence type="ECO:0000313" key="2">
    <source>
        <dbReference type="EMBL" id="MBB4963511.1"/>
    </source>
</evidence>
<comment type="caution">
    <text evidence="2">The sequence shown here is derived from an EMBL/GenBank/DDBJ whole genome shotgun (WGS) entry which is preliminary data.</text>
</comment>
<organism evidence="2 3">
    <name type="scientific">Saccharothrix violaceirubra</name>
    <dbReference type="NCBI Taxonomy" id="413306"/>
    <lineage>
        <taxon>Bacteria</taxon>
        <taxon>Bacillati</taxon>
        <taxon>Actinomycetota</taxon>
        <taxon>Actinomycetes</taxon>
        <taxon>Pseudonocardiales</taxon>
        <taxon>Pseudonocardiaceae</taxon>
        <taxon>Saccharothrix</taxon>
    </lineage>
</organism>
<dbReference type="PROSITE" id="PS50943">
    <property type="entry name" value="HTH_CROC1"/>
    <property type="match status" value="1"/>
</dbReference>
<dbReference type="EMBL" id="JACHJS010000001">
    <property type="protein sequence ID" value="MBB4963511.1"/>
    <property type="molecule type" value="Genomic_DNA"/>
</dbReference>
<dbReference type="SMART" id="SM00530">
    <property type="entry name" value="HTH_XRE"/>
    <property type="match status" value="2"/>
</dbReference>
<protein>
    <submittedName>
        <fullName evidence="2">DNA-binding transcriptional regulator YiaG</fullName>
    </submittedName>
</protein>
<reference evidence="2 3" key="1">
    <citation type="submission" date="2020-08" db="EMBL/GenBank/DDBJ databases">
        <title>Sequencing the genomes of 1000 actinobacteria strains.</title>
        <authorList>
            <person name="Klenk H.-P."/>
        </authorList>
    </citation>
    <scope>NUCLEOTIDE SEQUENCE [LARGE SCALE GENOMIC DNA]</scope>
    <source>
        <strain evidence="2 3">DSM 45084</strain>
    </source>
</reference>
<accession>A0A7W7WTU4</accession>
<dbReference type="InterPro" id="IPR010982">
    <property type="entry name" value="Lambda_DNA-bd_dom_sf"/>
</dbReference>
<evidence type="ECO:0000259" key="1">
    <source>
        <dbReference type="PROSITE" id="PS50943"/>
    </source>
</evidence>
<gene>
    <name evidence="2" type="ORF">F4559_000870</name>
</gene>
<name>A0A7W7WTU4_9PSEU</name>
<keyword evidence="2" id="KW-0238">DNA-binding</keyword>
<proteinExistence type="predicted"/>
<dbReference type="Pfam" id="PF01381">
    <property type="entry name" value="HTH_3"/>
    <property type="match status" value="1"/>
</dbReference>
<dbReference type="SUPFAM" id="SSF47413">
    <property type="entry name" value="lambda repressor-like DNA-binding domains"/>
    <property type="match status" value="2"/>
</dbReference>
<dbReference type="CDD" id="cd00093">
    <property type="entry name" value="HTH_XRE"/>
    <property type="match status" value="1"/>
</dbReference>
<dbReference type="AlphaFoldDB" id="A0A7W7WTU4"/>
<keyword evidence="3" id="KW-1185">Reference proteome</keyword>
<feature type="domain" description="HTH cro/C1-type" evidence="1">
    <location>
        <begin position="20"/>
        <end position="70"/>
    </location>
</feature>
<sequence>MPKHIPEVPLFDPAALTHHRRRNRLTQVELARRLAVHDNQIYRWEKGITPIRATELRRLAAQLRLHPAQLQRRLDAPPTLTDLRSLRALTRQELAHRLHIRLHRLTAWENGRLGPEQGPILAAHLDIGDQAVDVYERTGRLPAAITHRLARALRVTTALAEAAFHNSRTTGTHRGSPTTAIRTPIE</sequence>
<evidence type="ECO:0000313" key="3">
    <source>
        <dbReference type="Proteomes" id="UP000542674"/>
    </source>
</evidence>
<dbReference type="RefSeq" id="WP_184666276.1">
    <property type="nucleotide sequence ID" value="NZ_BAABAI010000008.1"/>
</dbReference>
<dbReference type="Gene3D" id="1.10.260.40">
    <property type="entry name" value="lambda repressor-like DNA-binding domains"/>
    <property type="match status" value="1"/>
</dbReference>
<dbReference type="GO" id="GO:0003677">
    <property type="term" value="F:DNA binding"/>
    <property type="evidence" value="ECO:0007669"/>
    <property type="project" value="UniProtKB-KW"/>
</dbReference>
<dbReference type="Proteomes" id="UP000542674">
    <property type="component" value="Unassembled WGS sequence"/>
</dbReference>